<feature type="region of interest" description="Disordered" evidence="24">
    <location>
        <begin position="258"/>
        <end position="299"/>
    </location>
</feature>
<keyword evidence="25" id="KW-1185">Reference proteome</keyword>
<evidence type="ECO:0000256" key="3">
    <source>
        <dbReference type="ARBA" id="ARBA00004489"/>
    </source>
</evidence>
<keyword evidence="8" id="KW-0488">Methylation</keyword>
<evidence type="ECO:0000256" key="4">
    <source>
        <dbReference type="ARBA" id="ARBA00004527"/>
    </source>
</evidence>
<feature type="region of interest" description="Disordered" evidence="24">
    <location>
        <begin position="333"/>
        <end position="390"/>
    </location>
</feature>
<evidence type="ECO:0000256" key="7">
    <source>
        <dbReference type="ARBA" id="ARBA00022475"/>
    </source>
</evidence>
<dbReference type="GO" id="GO:0016323">
    <property type="term" value="C:basolateral plasma membrane"/>
    <property type="evidence" value="ECO:0007669"/>
    <property type="project" value="UniProtKB-SubCell"/>
</dbReference>
<evidence type="ECO:0000256" key="12">
    <source>
        <dbReference type="ARBA" id="ARBA00023054"/>
    </source>
</evidence>
<keyword evidence="14" id="KW-0564">Palmitate</keyword>
<dbReference type="GO" id="GO:0016327">
    <property type="term" value="C:apicolateral plasma membrane"/>
    <property type="evidence" value="ECO:0007669"/>
    <property type="project" value="UniProtKB-SubCell"/>
</dbReference>
<evidence type="ECO:0000256" key="15">
    <source>
        <dbReference type="ARBA" id="ARBA00023273"/>
    </source>
</evidence>
<gene>
    <name evidence="26" type="primary">PALM</name>
</gene>
<feature type="coiled-coil region" evidence="23">
    <location>
        <begin position="17"/>
        <end position="107"/>
    </location>
</feature>
<evidence type="ECO:0000313" key="26">
    <source>
        <dbReference type="RefSeq" id="XP_026526768.1"/>
    </source>
</evidence>
<evidence type="ECO:0000256" key="22">
    <source>
        <dbReference type="ARBA" id="ARBA00041963"/>
    </source>
</evidence>
<evidence type="ECO:0000256" key="1">
    <source>
        <dbReference type="ARBA" id="ARBA00004279"/>
    </source>
</evidence>
<dbReference type="PANTHER" id="PTHR10498:SF6">
    <property type="entry name" value="PARALEMMIN-1"/>
    <property type="match status" value="1"/>
</dbReference>
<dbReference type="Proteomes" id="UP000504612">
    <property type="component" value="Unplaced"/>
</dbReference>
<dbReference type="RefSeq" id="XP_026526768.1">
    <property type="nucleotide sequence ID" value="XM_026670983.1"/>
</dbReference>
<dbReference type="Pfam" id="PF03285">
    <property type="entry name" value="Paralemmin"/>
    <property type="match status" value="1"/>
</dbReference>
<feature type="compositionally biased region" description="Polar residues" evidence="24">
    <location>
        <begin position="260"/>
        <end position="269"/>
    </location>
</feature>
<evidence type="ECO:0000256" key="16">
    <source>
        <dbReference type="ARBA" id="ARBA00023288"/>
    </source>
</evidence>
<evidence type="ECO:0000256" key="23">
    <source>
        <dbReference type="SAM" id="Coils"/>
    </source>
</evidence>
<evidence type="ECO:0000256" key="14">
    <source>
        <dbReference type="ARBA" id="ARBA00023139"/>
    </source>
</evidence>
<dbReference type="AlphaFoldDB" id="A0A6J1UE67"/>
<dbReference type="PANTHER" id="PTHR10498">
    <property type="entry name" value="PARALEMMIN-RELATED"/>
    <property type="match status" value="1"/>
</dbReference>
<organism evidence="25 26">
    <name type="scientific">Notechis scutatus</name>
    <name type="common">mainland tiger snake</name>
    <dbReference type="NCBI Taxonomy" id="8663"/>
    <lineage>
        <taxon>Eukaryota</taxon>
        <taxon>Metazoa</taxon>
        <taxon>Chordata</taxon>
        <taxon>Craniata</taxon>
        <taxon>Vertebrata</taxon>
        <taxon>Euteleostomi</taxon>
        <taxon>Lepidosauria</taxon>
        <taxon>Squamata</taxon>
        <taxon>Bifurcata</taxon>
        <taxon>Unidentata</taxon>
        <taxon>Episquamata</taxon>
        <taxon>Toxicofera</taxon>
        <taxon>Serpentes</taxon>
        <taxon>Colubroidea</taxon>
        <taxon>Elapidae</taxon>
        <taxon>Hydrophiinae</taxon>
        <taxon>Notechis</taxon>
    </lineage>
</organism>
<keyword evidence="17" id="KW-0636">Prenylation</keyword>
<keyword evidence="11" id="KW-0770">Synapse</keyword>
<evidence type="ECO:0000256" key="9">
    <source>
        <dbReference type="ARBA" id="ARBA00022553"/>
    </source>
</evidence>
<dbReference type="InterPro" id="IPR004965">
    <property type="entry name" value="Paralemmin"/>
</dbReference>
<evidence type="ECO:0000256" key="2">
    <source>
        <dbReference type="ARBA" id="ARBA00004342"/>
    </source>
</evidence>
<evidence type="ECO:0000313" key="25">
    <source>
        <dbReference type="Proteomes" id="UP000504612"/>
    </source>
</evidence>
<dbReference type="GO" id="GO:0008360">
    <property type="term" value="P:regulation of cell shape"/>
    <property type="evidence" value="ECO:0007669"/>
    <property type="project" value="UniProtKB-KW"/>
</dbReference>
<comment type="subunit">
    <text evidence="20">Interacts with dopamine receptor DRD3.</text>
</comment>
<dbReference type="KEGG" id="nss:113414215"/>
<evidence type="ECO:0000256" key="8">
    <source>
        <dbReference type="ARBA" id="ARBA00022481"/>
    </source>
</evidence>
<reference evidence="26" key="1">
    <citation type="submission" date="2025-08" db="UniProtKB">
        <authorList>
            <consortium name="RefSeq"/>
        </authorList>
    </citation>
    <scope>IDENTIFICATION</scope>
</reference>
<evidence type="ECO:0000256" key="20">
    <source>
        <dbReference type="ARBA" id="ARBA00038823"/>
    </source>
</evidence>
<comment type="subcellular location">
    <subcellularLocation>
        <location evidence="18">Apicolateral cell membrane</location>
        <topology evidence="18">Lipid-anchor</topology>
    </subcellularLocation>
    <subcellularLocation>
        <location evidence="19">Basolateral cell membrane</location>
        <topology evidence="19">Lipid-anchor</topology>
    </subcellularLocation>
    <subcellularLocation>
        <location evidence="2">Cell membrane</location>
        <topology evidence="2">Lipid-anchor</topology>
        <orientation evidence="2">Cytoplasmic side</orientation>
    </subcellularLocation>
    <subcellularLocation>
        <location evidence="3">Cell projection</location>
        <location evidence="3">Axon</location>
    </subcellularLocation>
    <subcellularLocation>
        <location evidence="1">Cell projection</location>
        <location evidence="1">Dendrite</location>
    </subcellularLocation>
    <subcellularLocation>
        <location evidence="5">Cell projection</location>
        <location evidence="5">Dendritic spine</location>
    </subcellularLocation>
    <subcellularLocation>
        <location evidence="4">Cell projection</location>
        <location evidence="4">Filopodium membrane</location>
        <topology evidence="4">Lipid-anchor</topology>
    </subcellularLocation>
</comment>
<dbReference type="GO" id="GO:0043197">
    <property type="term" value="C:dendritic spine"/>
    <property type="evidence" value="ECO:0007669"/>
    <property type="project" value="UniProtKB-SubCell"/>
</dbReference>
<keyword evidence="15" id="KW-0966">Cell projection</keyword>
<evidence type="ECO:0000256" key="24">
    <source>
        <dbReference type="SAM" id="MobiDB-lite"/>
    </source>
</evidence>
<protein>
    <recommendedName>
        <fullName evidence="21">Paralemmin-1</fullName>
    </recommendedName>
    <alternativeName>
        <fullName evidence="22">Paralemmin</fullName>
    </alternativeName>
</protein>
<dbReference type="GO" id="GO:0030424">
    <property type="term" value="C:axon"/>
    <property type="evidence" value="ECO:0007669"/>
    <property type="project" value="UniProtKB-SubCell"/>
</dbReference>
<accession>A0A6J1UE67</accession>
<evidence type="ECO:0000256" key="6">
    <source>
        <dbReference type="ARBA" id="ARBA00005756"/>
    </source>
</evidence>
<dbReference type="CTD" id="5064"/>
<evidence type="ECO:0000256" key="10">
    <source>
        <dbReference type="ARBA" id="ARBA00022960"/>
    </source>
</evidence>
<evidence type="ECO:0000256" key="21">
    <source>
        <dbReference type="ARBA" id="ARBA00040790"/>
    </source>
</evidence>
<evidence type="ECO:0000256" key="11">
    <source>
        <dbReference type="ARBA" id="ARBA00023018"/>
    </source>
</evidence>
<keyword evidence="12 23" id="KW-0175">Coiled coil</keyword>
<evidence type="ECO:0000256" key="19">
    <source>
        <dbReference type="ARBA" id="ARBA00037871"/>
    </source>
</evidence>
<proteinExistence type="inferred from homology"/>
<evidence type="ECO:0000256" key="17">
    <source>
        <dbReference type="ARBA" id="ARBA00023289"/>
    </source>
</evidence>
<keyword evidence="10" id="KW-0133">Cell shape</keyword>
<dbReference type="GeneID" id="113414215"/>
<dbReference type="GO" id="GO:0031527">
    <property type="term" value="C:filopodium membrane"/>
    <property type="evidence" value="ECO:0007669"/>
    <property type="project" value="UniProtKB-SubCell"/>
</dbReference>
<name>A0A6J1UE67_9SAUR</name>
<comment type="similarity">
    <text evidence="6">Belongs to the paralemmin family.</text>
</comment>
<evidence type="ECO:0000256" key="13">
    <source>
        <dbReference type="ARBA" id="ARBA00023136"/>
    </source>
</evidence>
<evidence type="ECO:0000256" key="5">
    <source>
        <dbReference type="ARBA" id="ARBA00004552"/>
    </source>
</evidence>
<keyword evidence="7" id="KW-1003">Cell membrane</keyword>
<feature type="compositionally biased region" description="Polar residues" evidence="24">
    <location>
        <begin position="365"/>
        <end position="377"/>
    </location>
</feature>
<keyword evidence="13" id="KW-0472">Membrane</keyword>
<sequence>MEIIETSTIQQERLQAIAEKRKRQTEIENKRRQLEDDRRQLQHLKSKALRERWLLEGAPSSTAEEGEATKKLMEEDNLKAKELEENIQRLEKELEQLENGISASSTKENMAEETTRVVVKEEKLPHTPKTSLGSAKGSLKIANSGRERSVGGGAETFFSCHSLCPVYVPAMYSVEITVEKDKLTGETKVLSSTTRLPKENSVQGVKVYEDELKVVHAVRTEDGAVENGVHQLSSSEVDELIHKADEVTLSEVSEKVAKEAQSNLPSQKVTPRKEITGVQAKPVESPKLGGDGPEPSKEQPVTMIFMGYQNVEDENETKKVLGLEGEQIKAELVVIEDAENKPAGGQTPEHAPPNGSAMEPLPQKEGNQVGAQPSANDTDPKGADQDLDMKKQRCKCCSVM</sequence>
<keyword evidence="16" id="KW-0449">Lipoprotein</keyword>
<keyword evidence="9" id="KW-0597">Phosphoprotein</keyword>
<evidence type="ECO:0000256" key="18">
    <source>
        <dbReference type="ARBA" id="ARBA00037796"/>
    </source>
</evidence>
<feature type="compositionally biased region" description="Basic and acidic residues" evidence="24">
    <location>
        <begin position="378"/>
        <end position="390"/>
    </location>
</feature>